<evidence type="ECO:0000259" key="1">
    <source>
        <dbReference type="Pfam" id="PF17990"/>
    </source>
</evidence>
<organism evidence="3 4">
    <name type="scientific">Shewanella psychropiezotolerans</name>
    <dbReference type="NCBI Taxonomy" id="2593655"/>
    <lineage>
        <taxon>Bacteria</taxon>
        <taxon>Pseudomonadati</taxon>
        <taxon>Pseudomonadota</taxon>
        <taxon>Gammaproteobacteria</taxon>
        <taxon>Alteromonadales</taxon>
        <taxon>Shewanellaceae</taxon>
        <taxon>Shewanella</taxon>
    </lineage>
</organism>
<protein>
    <submittedName>
        <fullName evidence="3">Uncharacterized protein</fullName>
    </submittedName>
</protein>
<sequence length="754" mass="84018">MDTSTVKYLIYPAIGIARVGNSETEHLISPDLINSPLDSSVNYKDDAGKVKPQAAKFRIYAIAANGKVIEEITADNAESIEWRVHLANRKAINYEFQNAMDLGPSLSLDCPLRNAQISPLAERRTKLLLDPGSRTISGSCRQQSNAKEGEHFCFDSAQFYAGTAHQQDVYLGQLQTDPLGRLLVLGGRGKSASFDGKPAVTFANNDGWHDDVSDGTVRATIIINGQSFEAEPATVAVTPPNFAPGIQGAVTLLDVVEDLFEQHRLIAPITEVDFYRDIYPVLKSLVDNQAVNAGFYFLFGENAPANFTSADLLAKLSNNSQQHLALRQKLFKQFRPSETVAQFQRIKASLALPNPSVSPADLQFVSALIERSLSSIPEAELLQVMEQITAILDNPSHQPGLTLQVGNITKQAISASQEAIQADLLPPFYGDAYGDYSDNPLANLSLTDRQYGALTRWAAGDFVDNGELDPVSCVEALDLQAQPQALTRGHLAQCLGGPFHPGIELTWFLRLMSMWNKDNPIDNMRLNILAEDEEPKDYFGPTLTPEIALAEMFNASGPGTLTRFMGVPWQTDEASCRSGQDYDPAYYLPLASFWSARVPNQVLSQRSLERLKDQSLTPLQRLKHLDYRQDWLRFFNSTDYQTQINGMVQDWDKVGIVKQQIIDPPLRVENYQLTSLWVESEVNPKFTVNDPSYRQLLHMEGLVAGTDEASRASASHDQYTRMLRQLEQEDVEFANRNESPRETFTRQQLFGKHR</sequence>
<name>A0ABX5X293_9GAMM</name>
<feature type="domain" description="L-Lysine epsilon oxidase N-terminal" evidence="1">
    <location>
        <begin position="11"/>
        <end position="237"/>
    </location>
</feature>
<evidence type="ECO:0000313" key="4">
    <source>
        <dbReference type="Proteomes" id="UP000315947"/>
    </source>
</evidence>
<dbReference type="RefSeq" id="WP_144046439.1">
    <property type="nucleotide sequence ID" value="NZ_CP041614.1"/>
</dbReference>
<accession>A0ABX5X293</accession>
<dbReference type="InterPro" id="IPR041173">
    <property type="entry name" value="LodA_C"/>
</dbReference>
<dbReference type="Pfam" id="PF17990">
    <property type="entry name" value="LodA_N"/>
    <property type="match status" value="1"/>
</dbReference>
<gene>
    <name evidence="3" type="ORF">FM037_13570</name>
</gene>
<dbReference type="CDD" id="cd14731">
    <property type="entry name" value="LodA_like_1"/>
    <property type="match status" value="1"/>
</dbReference>
<proteinExistence type="predicted"/>
<dbReference type="Pfam" id="PF18417">
    <property type="entry name" value="LodA_C"/>
    <property type="match status" value="1"/>
</dbReference>
<dbReference type="Proteomes" id="UP000315947">
    <property type="component" value="Chromosome"/>
</dbReference>
<keyword evidence="4" id="KW-1185">Reference proteome</keyword>
<dbReference type="InterPro" id="IPR041168">
    <property type="entry name" value="LodA_N"/>
</dbReference>
<feature type="domain" description="L-lysine epsilon oxidase C-terminal" evidence="2">
    <location>
        <begin position="432"/>
        <end position="584"/>
    </location>
</feature>
<evidence type="ECO:0000259" key="2">
    <source>
        <dbReference type="Pfam" id="PF18417"/>
    </source>
</evidence>
<evidence type="ECO:0000313" key="3">
    <source>
        <dbReference type="EMBL" id="QDO84073.1"/>
    </source>
</evidence>
<reference evidence="3 4" key="1">
    <citation type="submission" date="2019-07" db="EMBL/GenBank/DDBJ databases">
        <title>Shewanella sp. YLB-06 whole genomic sequence.</title>
        <authorList>
            <person name="Yu L."/>
        </authorList>
    </citation>
    <scope>NUCLEOTIDE SEQUENCE [LARGE SCALE GENOMIC DNA]</scope>
    <source>
        <strain evidence="3 4">YLB-06</strain>
    </source>
</reference>
<dbReference type="InterPro" id="IPR033798">
    <property type="entry name" value="LodA-like"/>
</dbReference>
<dbReference type="EMBL" id="CP041614">
    <property type="protein sequence ID" value="QDO84073.1"/>
    <property type="molecule type" value="Genomic_DNA"/>
</dbReference>